<evidence type="ECO:0000256" key="13">
    <source>
        <dbReference type="ARBA" id="ARBA00029329"/>
    </source>
</evidence>
<evidence type="ECO:0000256" key="9">
    <source>
        <dbReference type="ARBA" id="ARBA00023034"/>
    </source>
</evidence>
<evidence type="ECO:0000313" key="22">
    <source>
        <dbReference type="EMBL" id="KAJ1194823.1"/>
    </source>
</evidence>
<feature type="domain" description="Fucosyltransferase C-terminal" evidence="20">
    <location>
        <begin position="205"/>
        <end position="378"/>
    </location>
</feature>
<dbReference type="PANTHER" id="PTHR11929:SF11">
    <property type="entry name" value="4-GALACTOSYL-N-ACETYLGLUCOSAMINIDE 3-ALPHA-L-FUCOSYLTRANSFERASE FUT5"/>
    <property type="match status" value="1"/>
</dbReference>
<protein>
    <recommendedName>
        <fullName evidence="19">Fucosyltransferase</fullName>
        <ecNumber evidence="19">2.4.1.-</ecNumber>
    </recommendedName>
</protein>
<evidence type="ECO:0000256" key="15">
    <source>
        <dbReference type="ARBA" id="ARBA00036273"/>
    </source>
</evidence>
<comment type="catalytic activity">
    <reaction evidence="13">
        <text>a beta-D-galactosyl-(1-&gt;4)-N-acetyl-beta-D-glucosaminyl derivative + GDP-beta-L-fucose = a beta-D-galactosyl-(1-&gt;4)-[alpha-L-fucosyl-(1-&gt;3)]-N-acetyl-beta-D-glucosaminyl derivative + GDP + H(+)</text>
        <dbReference type="Rhea" id="RHEA:14257"/>
        <dbReference type="ChEBI" id="CHEBI:15378"/>
        <dbReference type="ChEBI" id="CHEBI:57273"/>
        <dbReference type="ChEBI" id="CHEBI:58189"/>
        <dbReference type="ChEBI" id="CHEBI:133507"/>
        <dbReference type="ChEBI" id="CHEBI:137941"/>
        <dbReference type="EC" id="2.4.1.152"/>
    </reaction>
    <physiologicalReaction direction="left-to-right" evidence="13">
        <dbReference type="Rhea" id="RHEA:14258"/>
    </physiologicalReaction>
</comment>
<keyword evidence="9 19" id="KW-0333">Golgi apparatus</keyword>
<comment type="catalytic activity">
    <reaction evidence="17">
        <text>an N-acetyl-alpha-neuraminyl-(2-&gt;3)-beta-D-galactosyl-(1-&gt;4)-N-acetyl-beta-D-glucosaminyl derivative + GDP-beta-L-fucose = an alpha-Neu5Ac-(2-&gt;3)-beta-D-Gal-(1-&gt;4)-[alpha-L-Fuc-(1-&gt;3)]-beta-D-GlcNAc derivative + GDP + H(+)</text>
        <dbReference type="Rhea" id="RHEA:56076"/>
        <dbReference type="ChEBI" id="CHEBI:15378"/>
        <dbReference type="ChEBI" id="CHEBI:57273"/>
        <dbReference type="ChEBI" id="CHEBI:58189"/>
        <dbReference type="ChEBI" id="CHEBI:136545"/>
        <dbReference type="ChEBI" id="CHEBI:139509"/>
    </reaction>
    <physiologicalReaction direction="left-to-right" evidence="17">
        <dbReference type="Rhea" id="RHEA:56077"/>
    </physiologicalReaction>
</comment>
<keyword evidence="5 19" id="KW-0808">Transferase</keyword>
<evidence type="ECO:0000256" key="5">
    <source>
        <dbReference type="ARBA" id="ARBA00022679"/>
    </source>
</evidence>
<keyword evidence="12" id="KW-0325">Glycoprotein</keyword>
<dbReference type="GO" id="GO:0017083">
    <property type="term" value="F:4-galactosyl-N-acetylglucosaminide 3-alpha-L-fucosyltransferase activity"/>
    <property type="evidence" value="ECO:0007669"/>
    <property type="project" value="UniProtKB-EC"/>
</dbReference>
<feature type="transmembrane region" description="Helical" evidence="19">
    <location>
        <begin position="25"/>
        <end position="47"/>
    </location>
</feature>
<evidence type="ECO:0000256" key="14">
    <source>
        <dbReference type="ARBA" id="ARBA00036052"/>
    </source>
</evidence>
<evidence type="ECO:0000259" key="20">
    <source>
        <dbReference type="Pfam" id="PF00852"/>
    </source>
</evidence>
<dbReference type="EC" id="2.4.1.-" evidence="19"/>
<organism evidence="22 23">
    <name type="scientific">Pleurodeles waltl</name>
    <name type="common">Iberian ribbed newt</name>
    <dbReference type="NCBI Taxonomy" id="8319"/>
    <lineage>
        <taxon>Eukaryota</taxon>
        <taxon>Metazoa</taxon>
        <taxon>Chordata</taxon>
        <taxon>Craniata</taxon>
        <taxon>Vertebrata</taxon>
        <taxon>Euteleostomi</taxon>
        <taxon>Amphibia</taxon>
        <taxon>Batrachia</taxon>
        <taxon>Caudata</taxon>
        <taxon>Salamandroidea</taxon>
        <taxon>Salamandridae</taxon>
        <taxon>Pleurodelinae</taxon>
        <taxon>Pleurodeles</taxon>
    </lineage>
</organism>
<evidence type="ECO:0000256" key="17">
    <source>
        <dbReference type="ARBA" id="ARBA00036481"/>
    </source>
</evidence>
<dbReference type="GO" id="GO:0032580">
    <property type="term" value="C:Golgi cisterna membrane"/>
    <property type="evidence" value="ECO:0007669"/>
    <property type="project" value="UniProtKB-SubCell"/>
</dbReference>
<keyword evidence="6 19" id="KW-0812">Transmembrane</keyword>
<proteinExistence type="inferred from homology"/>
<name>A0AAV7V0A6_PLEWA</name>
<feature type="domain" description="Fucosyltransferase N-terminal" evidence="21">
    <location>
        <begin position="86"/>
        <end position="191"/>
    </location>
</feature>
<evidence type="ECO:0000256" key="7">
    <source>
        <dbReference type="ARBA" id="ARBA00022968"/>
    </source>
</evidence>
<gene>
    <name evidence="22" type="ORF">NDU88_004108</name>
</gene>
<keyword evidence="11 19" id="KW-0472">Membrane</keyword>
<keyword evidence="23" id="KW-1185">Reference proteome</keyword>
<dbReference type="Pfam" id="PF17039">
    <property type="entry name" value="Glyco_tran_10_N"/>
    <property type="match status" value="1"/>
</dbReference>
<dbReference type="Gene3D" id="3.40.50.11660">
    <property type="entry name" value="Glycosyl transferase family 10, C-terminal domain"/>
    <property type="match status" value="1"/>
</dbReference>
<evidence type="ECO:0000256" key="11">
    <source>
        <dbReference type="ARBA" id="ARBA00023136"/>
    </source>
</evidence>
<accession>A0AAV7V0A6</accession>
<dbReference type="SUPFAM" id="SSF53756">
    <property type="entry name" value="UDP-Glycosyltransferase/glycogen phosphorylase"/>
    <property type="match status" value="1"/>
</dbReference>
<dbReference type="AlphaFoldDB" id="A0AAV7V0A6"/>
<evidence type="ECO:0000256" key="4">
    <source>
        <dbReference type="ARBA" id="ARBA00022676"/>
    </source>
</evidence>
<reference evidence="22" key="1">
    <citation type="journal article" date="2022" name="bioRxiv">
        <title>Sequencing and chromosome-scale assembly of the giantPleurodeles waltlgenome.</title>
        <authorList>
            <person name="Brown T."/>
            <person name="Elewa A."/>
            <person name="Iarovenko S."/>
            <person name="Subramanian E."/>
            <person name="Araus A.J."/>
            <person name="Petzold A."/>
            <person name="Susuki M."/>
            <person name="Suzuki K.-i.T."/>
            <person name="Hayashi T."/>
            <person name="Toyoda A."/>
            <person name="Oliveira C."/>
            <person name="Osipova E."/>
            <person name="Leigh N.D."/>
            <person name="Simon A."/>
            <person name="Yun M.H."/>
        </authorList>
    </citation>
    <scope>NUCLEOTIDE SEQUENCE</scope>
    <source>
        <strain evidence="22">20211129_DDA</strain>
        <tissue evidence="22">Liver</tissue>
    </source>
</reference>
<dbReference type="InterPro" id="IPR038577">
    <property type="entry name" value="GT10-like_C_sf"/>
</dbReference>
<dbReference type="GO" id="GO:0006629">
    <property type="term" value="P:lipid metabolic process"/>
    <property type="evidence" value="ECO:0007669"/>
    <property type="project" value="UniProtKB-KW"/>
</dbReference>
<dbReference type="GO" id="GO:0017060">
    <property type="term" value="F:3-galactosyl-N-acetylglucosaminide 4-alpha-L-fucosyltransferase activity"/>
    <property type="evidence" value="ECO:0007669"/>
    <property type="project" value="UniProtKB-EC"/>
</dbReference>
<dbReference type="Proteomes" id="UP001066276">
    <property type="component" value="Chromosome 2_2"/>
</dbReference>
<comment type="catalytic activity">
    <reaction evidence="16">
        <text>an alpha-Neu5Ac-(2-&gt;3)-beta-D-Gal-(1-&gt;3)-D-GlcNAc derivative + GDP-beta-L-fucose = an alpha-Neu5Ac-(2-&gt;3)-beta-D-Gal-(1-&gt;3)-[alpha-L-Fuc-(1-&gt;4)]-beta-D-GlcNAc derivative + GDP + H(+)</text>
        <dbReference type="Rhea" id="RHEA:62904"/>
        <dbReference type="ChEBI" id="CHEBI:15378"/>
        <dbReference type="ChEBI" id="CHEBI:57273"/>
        <dbReference type="ChEBI" id="CHEBI:58189"/>
        <dbReference type="ChEBI" id="CHEBI:146021"/>
        <dbReference type="ChEBI" id="CHEBI:146022"/>
    </reaction>
    <physiologicalReaction direction="left-to-right" evidence="16">
        <dbReference type="Rhea" id="RHEA:62905"/>
    </physiologicalReaction>
</comment>
<comment type="similarity">
    <text evidence="3 19">Belongs to the glycosyltransferase 10 family.</text>
</comment>
<dbReference type="InterPro" id="IPR055270">
    <property type="entry name" value="Glyco_tran_10_C"/>
</dbReference>
<dbReference type="FunFam" id="3.40.50.11660:FF:000001">
    <property type="entry name" value="alpha-(1,3)-fucosyltransferase 9"/>
    <property type="match status" value="1"/>
</dbReference>
<comment type="catalytic activity">
    <reaction evidence="14">
        <text>an alpha-Neu5Ac-(2-&gt;3)-beta-D-Gal-(1-&gt;4)-beta-D-GlcNAc-(1-&gt;3)-beta-D-Gal-(1-&gt;4)-[alpha-L-Fuc-(1-&gt;3)]-beta-D-GlcNAc derivative + GDP-beta-L-fucose = an alpha-Neu5Ac-(2-&gt;3)-beta-D-Gal-(1-&gt;4)-[alpha-L-Fuc-(1-&gt;3)]-beta-D-GlcNAc-(1-&gt;3)-beta-D-Gal-(1-&gt;4)-[alpha-L-Fuc-(1-&gt;3)]-beta-D-GlcNAc derivative + GDP + H(+)</text>
        <dbReference type="Rhea" id="RHEA:52864"/>
        <dbReference type="ChEBI" id="CHEBI:15378"/>
        <dbReference type="ChEBI" id="CHEBI:57273"/>
        <dbReference type="ChEBI" id="CHEBI:58189"/>
        <dbReference type="ChEBI" id="CHEBI:145342"/>
        <dbReference type="ChEBI" id="CHEBI:145343"/>
    </reaction>
    <physiologicalReaction direction="left-to-right" evidence="14">
        <dbReference type="Rhea" id="RHEA:52865"/>
    </physiologicalReaction>
</comment>
<evidence type="ECO:0000256" key="10">
    <source>
        <dbReference type="ARBA" id="ARBA00023098"/>
    </source>
</evidence>
<comment type="pathway">
    <text evidence="2">Protein modification; protein glycosylation.</text>
</comment>
<dbReference type="PANTHER" id="PTHR11929">
    <property type="entry name" value="ALPHA- 1,3 -FUCOSYLTRANSFERASE"/>
    <property type="match status" value="1"/>
</dbReference>
<comment type="subcellular location">
    <subcellularLocation>
        <location evidence="1 19">Golgi apparatus</location>
        <location evidence="1 19">Golgi stack membrane</location>
        <topology evidence="1 19">Single-pass type II membrane protein</topology>
    </subcellularLocation>
</comment>
<evidence type="ECO:0000313" key="23">
    <source>
        <dbReference type="Proteomes" id="UP001066276"/>
    </source>
</evidence>
<keyword evidence="4 19" id="KW-0328">Glycosyltransferase</keyword>
<comment type="caution">
    <text evidence="22">The sequence shown here is derived from an EMBL/GenBank/DDBJ whole genome shotgun (WGS) entry which is preliminary data.</text>
</comment>
<evidence type="ECO:0000256" key="2">
    <source>
        <dbReference type="ARBA" id="ARBA00004922"/>
    </source>
</evidence>
<evidence type="ECO:0000256" key="12">
    <source>
        <dbReference type="ARBA" id="ARBA00023180"/>
    </source>
</evidence>
<dbReference type="InterPro" id="IPR031481">
    <property type="entry name" value="Glyco_tran_10_N"/>
</dbReference>
<evidence type="ECO:0000256" key="1">
    <source>
        <dbReference type="ARBA" id="ARBA00004447"/>
    </source>
</evidence>
<dbReference type="EMBL" id="JANPWB010000004">
    <property type="protein sequence ID" value="KAJ1194823.1"/>
    <property type="molecule type" value="Genomic_DNA"/>
</dbReference>
<dbReference type="InterPro" id="IPR001503">
    <property type="entry name" value="Glyco_trans_10"/>
</dbReference>
<evidence type="ECO:0000256" key="18">
    <source>
        <dbReference type="ARBA" id="ARBA00036928"/>
    </source>
</evidence>
<keyword evidence="10" id="KW-0443">Lipid metabolism</keyword>
<comment type="catalytic activity">
    <reaction evidence="15">
        <text>a beta-D-galactosyl-(1-&gt;3)-N-acetyl-beta-D-glucosaminyl derivative + GDP-beta-L-fucose = a beta-D-galactosyl-(1-&gt;3)-[alpha-L-fucosyl-(1-&gt;4)]-N-acetyl-beta-D-glucosaminyl derivative + GDP + H(+)</text>
        <dbReference type="Rhea" id="RHEA:23628"/>
        <dbReference type="ChEBI" id="CHEBI:15378"/>
        <dbReference type="ChEBI" id="CHEBI:57273"/>
        <dbReference type="ChEBI" id="CHEBI:58189"/>
        <dbReference type="ChEBI" id="CHEBI:133506"/>
        <dbReference type="ChEBI" id="CHEBI:140304"/>
        <dbReference type="EC" id="2.4.1.65"/>
    </reaction>
    <physiologicalReaction direction="left-to-right" evidence="15">
        <dbReference type="Rhea" id="RHEA:23629"/>
    </physiologicalReaction>
</comment>
<evidence type="ECO:0000256" key="19">
    <source>
        <dbReference type="RuleBase" id="RU003832"/>
    </source>
</evidence>
<evidence type="ECO:0000259" key="21">
    <source>
        <dbReference type="Pfam" id="PF17039"/>
    </source>
</evidence>
<evidence type="ECO:0000256" key="16">
    <source>
        <dbReference type="ARBA" id="ARBA00036468"/>
    </source>
</evidence>
<evidence type="ECO:0000256" key="6">
    <source>
        <dbReference type="ARBA" id="ARBA00022692"/>
    </source>
</evidence>
<evidence type="ECO:0000256" key="8">
    <source>
        <dbReference type="ARBA" id="ARBA00022989"/>
    </source>
</evidence>
<keyword evidence="7" id="KW-0735">Signal-anchor</keyword>
<keyword evidence="8 19" id="KW-1133">Transmembrane helix</keyword>
<comment type="catalytic activity">
    <reaction evidence="18">
        <text>beta-D-galactosyl-(1-&gt;4)-N-acetyl-D-glucosamine + GDP-beta-L-fucose = beta-D-galactosyl-(1-&gt;4)-[alpha-L-fucosyl-(1-&gt;3)]-N-acetyl-D-glucosamine + GDP + H(+)</text>
        <dbReference type="Rhea" id="RHEA:62824"/>
        <dbReference type="ChEBI" id="CHEBI:15378"/>
        <dbReference type="ChEBI" id="CHEBI:57273"/>
        <dbReference type="ChEBI" id="CHEBI:58189"/>
        <dbReference type="ChEBI" id="CHEBI:60152"/>
        <dbReference type="ChEBI" id="CHEBI:62287"/>
    </reaction>
    <physiologicalReaction direction="left-to-right" evidence="18">
        <dbReference type="Rhea" id="RHEA:62825"/>
    </physiologicalReaction>
</comment>
<evidence type="ECO:0000256" key="3">
    <source>
        <dbReference type="ARBA" id="ARBA00008919"/>
    </source>
</evidence>
<dbReference type="Pfam" id="PF00852">
    <property type="entry name" value="Glyco_transf_10"/>
    <property type="match status" value="1"/>
</dbReference>
<sequence length="380" mass="44283">MICSLSFPAADMASKAPTAPPLKTFIFYILISFLTSFSVFAMLRYAANAKVDKICRKVEMPTMYYTGESDSKKTTRGTTSTTEGDLVILVWTWPYGQKFPLDQCASLYGISGCNFTVDRSWYSRADAVILHHRDVCHSKTQLPQEPRPYNQRWVWFNLESPRHSPNLHFMDNLINLTLNYRRDADIFSPYGFVKRANSPQDFRIPNKTKLVAWAVSNWDPSLVRVAYYNQLKKHLNIDMYGGRNRPLSPGNTISTISQYKFYLAFENSLNQDYISEKLWHNSLLSGTLPVVLGPPREDYELFLPSDAFIHVNDFPSAKELAAYLHFLDANDEHYRRYFEWRKRLQPIAYTYWTKHYCNACQALRQQPNYKTIPSLAKWYK</sequence>